<dbReference type="GO" id="GO:0006508">
    <property type="term" value="P:proteolysis"/>
    <property type="evidence" value="ECO:0007669"/>
    <property type="project" value="UniProtKB-KW"/>
</dbReference>
<dbReference type="EMBL" id="LIWG01000004">
    <property type="protein sequence ID" value="MBE3608012.1"/>
    <property type="molecule type" value="Genomic_DNA"/>
</dbReference>
<name>A0AAW3ZTA8_9BACT</name>
<evidence type="ECO:0000256" key="3">
    <source>
        <dbReference type="ARBA" id="ARBA00022801"/>
    </source>
</evidence>
<dbReference type="SUPFAM" id="SSF54001">
    <property type="entry name" value="Cysteine proteinases"/>
    <property type="match status" value="1"/>
</dbReference>
<protein>
    <submittedName>
        <fullName evidence="7">C40 family peptidase</fullName>
    </submittedName>
</protein>
<feature type="signal peptide" evidence="5">
    <location>
        <begin position="1"/>
        <end position="19"/>
    </location>
</feature>
<dbReference type="GO" id="GO:0008234">
    <property type="term" value="F:cysteine-type peptidase activity"/>
    <property type="evidence" value="ECO:0007669"/>
    <property type="project" value="UniProtKB-KW"/>
</dbReference>
<dbReference type="InterPro" id="IPR000064">
    <property type="entry name" value="NLP_P60_dom"/>
</dbReference>
<keyword evidence="2" id="KW-0645">Protease</keyword>
<keyword evidence="5" id="KW-0732">Signal</keyword>
<evidence type="ECO:0000256" key="1">
    <source>
        <dbReference type="ARBA" id="ARBA00007074"/>
    </source>
</evidence>
<keyword evidence="4" id="KW-0788">Thiol protease</keyword>
<evidence type="ECO:0000256" key="4">
    <source>
        <dbReference type="ARBA" id="ARBA00022807"/>
    </source>
</evidence>
<evidence type="ECO:0000313" key="7">
    <source>
        <dbReference type="EMBL" id="MBE3608012.1"/>
    </source>
</evidence>
<dbReference type="Pfam" id="PF00877">
    <property type="entry name" value="NLPC_P60"/>
    <property type="match status" value="1"/>
</dbReference>
<reference evidence="7 8" key="1">
    <citation type="submission" date="2015-08" db="EMBL/GenBank/DDBJ databases">
        <title>Comparative genomics of the Campylobacter concisus group.</title>
        <authorList>
            <person name="Yee E."/>
            <person name="Chapman M.H."/>
            <person name="Huynh S."/>
            <person name="Bono J.L."/>
            <person name="On S.L."/>
            <person name="St Leger J."/>
            <person name="Foster G."/>
            <person name="Parker C.T."/>
            <person name="Miller W.G."/>
        </authorList>
    </citation>
    <scope>NUCLEOTIDE SEQUENCE [LARGE SCALE GENOMIC DNA]</scope>
    <source>
        <strain evidence="7 8">RM9337</strain>
    </source>
</reference>
<dbReference type="InterPro" id="IPR038765">
    <property type="entry name" value="Papain-like_cys_pep_sf"/>
</dbReference>
<dbReference type="RefSeq" id="WP_170016097.1">
    <property type="nucleotide sequence ID" value="NZ_CP012545.1"/>
</dbReference>
<dbReference type="Gene3D" id="3.90.1720.10">
    <property type="entry name" value="endopeptidase domain like (from Nostoc punctiforme)"/>
    <property type="match status" value="1"/>
</dbReference>
<comment type="caution">
    <text evidence="7">The sequence shown here is derived from an EMBL/GenBank/DDBJ whole genome shotgun (WGS) entry which is preliminary data.</text>
</comment>
<keyword evidence="8" id="KW-1185">Reference proteome</keyword>
<proteinExistence type="inferred from homology"/>
<dbReference type="Proteomes" id="UP000650616">
    <property type="component" value="Unassembled WGS sequence"/>
</dbReference>
<feature type="domain" description="NlpC/P60" evidence="6">
    <location>
        <begin position="76"/>
        <end position="187"/>
    </location>
</feature>
<dbReference type="AlphaFoldDB" id="A0AAW3ZTA8"/>
<evidence type="ECO:0000313" key="8">
    <source>
        <dbReference type="Proteomes" id="UP000650616"/>
    </source>
</evidence>
<evidence type="ECO:0000256" key="5">
    <source>
        <dbReference type="SAM" id="SignalP"/>
    </source>
</evidence>
<dbReference type="PROSITE" id="PS51257">
    <property type="entry name" value="PROKAR_LIPOPROTEIN"/>
    <property type="match status" value="1"/>
</dbReference>
<accession>A0AAW3ZTA8</accession>
<gene>
    <name evidence="7" type="ORF">CCAL9337_04605</name>
</gene>
<evidence type="ECO:0000256" key="2">
    <source>
        <dbReference type="ARBA" id="ARBA00022670"/>
    </source>
</evidence>
<comment type="similarity">
    <text evidence="1">Belongs to the peptidase C40 family.</text>
</comment>
<feature type="chain" id="PRO_5043632733" evidence="5">
    <location>
        <begin position="20"/>
        <end position="228"/>
    </location>
</feature>
<keyword evidence="3" id="KW-0378">Hydrolase</keyword>
<organism evidence="7 8">
    <name type="scientific">Campylobacter californiensis</name>
    <dbReference type="NCBI Taxonomy" id="1032243"/>
    <lineage>
        <taxon>Bacteria</taxon>
        <taxon>Pseudomonadati</taxon>
        <taxon>Campylobacterota</taxon>
        <taxon>Epsilonproteobacteria</taxon>
        <taxon>Campylobacterales</taxon>
        <taxon>Campylobacteraceae</taxon>
        <taxon>Campylobacter</taxon>
    </lineage>
</organism>
<sequence length="228" mass="25936">MLKRSIVLATLIVLFTGCATLNQNKKLPINEAIKTDAPLQKKEEQTYLEAYLDKDKQDTREHKNFGSFFNKYLNTKIGGDCSGFISVVNKKHENMYFDEKSISKHYDKSGRKSKAIFNLYSSKKQISFTEPRVGDLIFFANTLGRAAGKNKDKSNITHIGIVTEVAKDGTVKFIHNYSGKITHSYMNLRQKNTYKIGEKEINSYMLRCKSNKTSCLASNRFAGYGIVR</sequence>
<evidence type="ECO:0000259" key="6">
    <source>
        <dbReference type="Pfam" id="PF00877"/>
    </source>
</evidence>